<dbReference type="InParanoid" id="A0A2T3ATM4"/>
<organism evidence="4 5">
    <name type="scientific">Amorphotheca resinae ATCC 22711</name>
    <dbReference type="NCBI Taxonomy" id="857342"/>
    <lineage>
        <taxon>Eukaryota</taxon>
        <taxon>Fungi</taxon>
        <taxon>Dikarya</taxon>
        <taxon>Ascomycota</taxon>
        <taxon>Pezizomycotina</taxon>
        <taxon>Leotiomycetes</taxon>
        <taxon>Helotiales</taxon>
        <taxon>Amorphothecaceae</taxon>
        <taxon>Amorphotheca</taxon>
    </lineage>
</organism>
<dbReference type="GO" id="GO:0030466">
    <property type="term" value="P:silent mating-type cassette heterochromatin formation"/>
    <property type="evidence" value="ECO:0007669"/>
    <property type="project" value="TreeGrafter"/>
</dbReference>
<feature type="compositionally biased region" description="Low complexity" evidence="1">
    <location>
        <begin position="182"/>
        <end position="200"/>
    </location>
</feature>
<evidence type="ECO:0000313" key="5">
    <source>
        <dbReference type="Proteomes" id="UP000241818"/>
    </source>
</evidence>
<reference evidence="4 5" key="1">
    <citation type="journal article" date="2018" name="New Phytol.">
        <title>Comparative genomics and transcriptomics depict ericoid mycorrhizal fungi as versatile saprotrophs and plant mutualists.</title>
        <authorList>
            <person name="Martino E."/>
            <person name="Morin E."/>
            <person name="Grelet G.A."/>
            <person name="Kuo A."/>
            <person name="Kohler A."/>
            <person name="Daghino S."/>
            <person name="Barry K.W."/>
            <person name="Cichocki N."/>
            <person name="Clum A."/>
            <person name="Dockter R.B."/>
            <person name="Hainaut M."/>
            <person name="Kuo R.C."/>
            <person name="LaButti K."/>
            <person name="Lindahl B.D."/>
            <person name="Lindquist E.A."/>
            <person name="Lipzen A."/>
            <person name="Khouja H.R."/>
            <person name="Magnuson J."/>
            <person name="Murat C."/>
            <person name="Ohm R.A."/>
            <person name="Singer S.W."/>
            <person name="Spatafora J.W."/>
            <person name="Wang M."/>
            <person name="Veneault-Fourrey C."/>
            <person name="Henrissat B."/>
            <person name="Grigoriev I.V."/>
            <person name="Martin F.M."/>
            <person name="Perotto S."/>
        </authorList>
    </citation>
    <scope>NUCLEOTIDE SEQUENCE [LARGE SCALE GENOMIC DNA]</scope>
    <source>
        <strain evidence="4 5">ATCC 22711</strain>
    </source>
</reference>
<evidence type="ECO:0000259" key="3">
    <source>
        <dbReference type="Pfam" id="PF16761"/>
    </source>
</evidence>
<evidence type="ECO:0000256" key="1">
    <source>
        <dbReference type="SAM" id="MobiDB-lite"/>
    </source>
</evidence>
<dbReference type="AlphaFoldDB" id="A0A2T3ATM4"/>
<protein>
    <recommendedName>
        <fullName evidence="6">Cryptic loci regulator 2 N-terminal domain-containing protein</fullName>
    </recommendedName>
</protein>
<accession>A0A2T3ATM4</accession>
<dbReference type="GO" id="GO:0031934">
    <property type="term" value="C:mating-type region heterochromatin"/>
    <property type="evidence" value="ECO:0007669"/>
    <property type="project" value="TreeGrafter"/>
</dbReference>
<evidence type="ECO:0008006" key="6">
    <source>
        <dbReference type="Google" id="ProtNLM"/>
    </source>
</evidence>
<keyword evidence="5" id="KW-1185">Reference proteome</keyword>
<dbReference type="OrthoDB" id="2421327at2759"/>
<dbReference type="RefSeq" id="XP_024718015.1">
    <property type="nucleotide sequence ID" value="XM_024868374.1"/>
</dbReference>
<feature type="region of interest" description="Disordered" evidence="1">
    <location>
        <begin position="19"/>
        <end position="55"/>
    </location>
</feature>
<dbReference type="PANTHER" id="PTHR38046">
    <property type="entry name" value="CRYPTIC LOCI REGULATOR 2"/>
    <property type="match status" value="1"/>
</dbReference>
<dbReference type="GeneID" id="36576455"/>
<name>A0A2T3ATM4_AMORE</name>
<dbReference type="Pfam" id="PF16761">
    <property type="entry name" value="Clr2_transil"/>
    <property type="match status" value="1"/>
</dbReference>
<gene>
    <name evidence="4" type="ORF">M430DRAFT_53378</name>
</gene>
<dbReference type="Pfam" id="PF10383">
    <property type="entry name" value="Clr2"/>
    <property type="match status" value="1"/>
</dbReference>
<dbReference type="STRING" id="857342.A0A2T3ATM4"/>
<evidence type="ECO:0000259" key="2">
    <source>
        <dbReference type="Pfam" id="PF10383"/>
    </source>
</evidence>
<dbReference type="InterPro" id="IPR031915">
    <property type="entry name" value="Clr2_N"/>
</dbReference>
<sequence>MATAKPRIPCKPVMVARSDGATTFTVRNGQAPEPNEPTREQKINTPSADGSVDYYRPVQPDGDKDLDWRRKLGQWLVLAFDSKNEHKDTQFILSRFPENYTLWEHVRVDATGARRTDGYLYGHPDGRSSRFRSPAEFFEHLAWLATPLPKGRCICKICAGKGGETQDDGTGVAVKETKPAHQNQAQTQTQTQMKPTNTMPSAARGVSTTSTRAPTGPSLEQRLDSEPNGKYLYRPGELVWYNKTKDTWGLAVISMRQIKDDSPRYLVQPLSHPFSHPPAHIKDQENDLRPWLAWSVPTLGYSKLQGCTYDQVNWEEVIVNYPADPVVDGSILAAKVIDSSYSLFEQDENALANQGERCYKGIYLGAEKIWVGEPVRLRSLGDDILVLVIKKIIERMTSPTTSNVTFVGDVWKFVKVHTPIKDLDLPARMIHDLNWRNRVEGAAQKGIWNEWRIMEPNARRTLGDVKGRWYETQALLRVLRGPATFENELARGITGDAGLWMNGRGDFNETGDLRQQDRESTFGRAVPAGFRVSRGLDDSAGDRFPDYLDQNTGIYH</sequence>
<dbReference type="Proteomes" id="UP000241818">
    <property type="component" value="Unassembled WGS sequence"/>
</dbReference>
<proteinExistence type="predicted"/>
<feature type="region of interest" description="Disordered" evidence="1">
    <location>
        <begin position="177"/>
        <end position="227"/>
    </location>
</feature>
<feature type="domain" description="Cryptic loci regulator 2 N-terminal" evidence="3">
    <location>
        <begin position="91"/>
        <end position="158"/>
    </location>
</feature>
<dbReference type="GO" id="GO:0070824">
    <property type="term" value="C:SHREC complex"/>
    <property type="evidence" value="ECO:0007669"/>
    <property type="project" value="InterPro"/>
</dbReference>
<dbReference type="GO" id="GO:0033553">
    <property type="term" value="C:rDNA heterochromatin"/>
    <property type="evidence" value="ECO:0007669"/>
    <property type="project" value="TreeGrafter"/>
</dbReference>
<dbReference type="InterPro" id="IPR038986">
    <property type="entry name" value="Clr2"/>
</dbReference>
<dbReference type="InterPro" id="IPR018839">
    <property type="entry name" value="Tscrpt-silencing_Clr2_C"/>
</dbReference>
<dbReference type="EMBL" id="KZ679016">
    <property type="protein sequence ID" value="PSS10836.1"/>
    <property type="molecule type" value="Genomic_DNA"/>
</dbReference>
<evidence type="ECO:0000313" key="4">
    <source>
        <dbReference type="EMBL" id="PSS10836.1"/>
    </source>
</evidence>
<feature type="domain" description="Cryptic loci regulator 2 C-terminal" evidence="2">
    <location>
        <begin position="359"/>
        <end position="471"/>
    </location>
</feature>
<dbReference type="PANTHER" id="PTHR38046:SF1">
    <property type="entry name" value="CRYPTIC LOCI REGULATOR 2"/>
    <property type="match status" value="1"/>
</dbReference>